<evidence type="ECO:0000313" key="2">
    <source>
        <dbReference type="Proteomes" id="UP000245626"/>
    </source>
</evidence>
<dbReference type="EMBL" id="KZ820471">
    <property type="protein sequence ID" value="PWN47306.1"/>
    <property type="molecule type" value="Genomic_DNA"/>
</dbReference>
<proteinExistence type="predicted"/>
<organism evidence="1 2">
    <name type="scientific">Violaceomyces palustris</name>
    <dbReference type="NCBI Taxonomy" id="1673888"/>
    <lineage>
        <taxon>Eukaryota</taxon>
        <taxon>Fungi</taxon>
        <taxon>Dikarya</taxon>
        <taxon>Basidiomycota</taxon>
        <taxon>Ustilaginomycotina</taxon>
        <taxon>Ustilaginomycetes</taxon>
        <taxon>Violaceomycetales</taxon>
        <taxon>Violaceomycetaceae</taxon>
        <taxon>Violaceomyces</taxon>
    </lineage>
</organism>
<dbReference type="Proteomes" id="UP000245626">
    <property type="component" value="Unassembled WGS sequence"/>
</dbReference>
<sequence length="455" mass="49379">MPSNAIDPEASLILSGQNRLQPSGSIKARPMSLSGFLSRKKPSTAYPDGQGELVYHGVDRKQHRRSATQVLGFKTAARLTRASNFKVTVPLTSVPEVLPEPDHSKKRNWSSIFKRPTLSQGSKSSNPHSLSNRSDSSRFRNPSRERKKPSQPTGSDRDPDFNPAPLQTSKITSSQALRSLHSIQSLFHRSGRSQSQATTAADLLECSSDDSSSLTPSQGSRVLSKLISSNKRSSDETDSQIQGDESGHITSAENSGDERAMAPAAEGFPHSDTGLTLRAMQLQDEIRKKASRSSFKQPRPLSHRLSRTSFLLSLSTMDSEVQSLEQLEVGARGSPSPKKAKIEEVRLRKSISCLSYLSADSSHAYDSGRDSRQNDGDVSNGDFTDLDLGDKDRAPPSSSCGHQPFFASEIATASRSIQANLALLAADQNDSSMHRSISRRSLVTESDLSGDADIS</sequence>
<accession>A0ACD0NNB8</accession>
<name>A0ACD0NNB8_9BASI</name>
<gene>
    <name evidence="1" type="ORF">IE53DRAFT_413126</name>
</gene>
<keyword evidence="2" id="KW-1185">Reference proteome</keyword>
<feature type="non-terminal residue" evidence="1">
    <location>
        <position position="455"/>
    </location>
</feature>
<evidence type="ECO:0000313" key="1">
    <source>
        <dbReference type="EMBL" id="PWN47306.1"/>
    </source>
</evidence>
<reference evidence="1 2" key="1">
    <citation type="journal article" date="2018" name="Mol. Biol. Evol.">
        <title>Broad Genomic Sampling Reveals a Smut Pathogenic Ancestry of the Fungal Clade Ustilaginomycotina.</title>
        <authorList>
            <person name="Kijpornyongpan T."/>
            <person name="Mondo S.J."/>
            <person name="Barry K."/>
            <person name="Sandor L."/>
            <person name="Lee J."/>
            <person name="Lipzen A."/>
            <person name="Pangilinan J."/>
            <person name="LaButti K."/>
            <person name="Hainaut M."/>
            <person name="Henrissat B."/>
            <person name="Grigoriev I.V."/>
            <person name="Spatafora J.W."/>
            <person name="Aime M.C."/>
        </authorList>
    </citation>
    <scope>NUCLEOTIDE SEQUENCE [LARGE SCALE GENOMIC DNA]</scope>
    <source>
        <strain evidence="1 2">SA 807</strain>
    </source>
</reference>
<protein>
    <submittedName>
        <fullName evidence="1">Uncharacterized protein</fullName>
    </submittedName>
</protein>